<dbReference type="RefSeq" id="WP_116026161.1">
    <property type="nucleotide sequence ID" value="NZ_QTTT01000001.1"/>
</dbReference>
<dbReference type="GO" id="GO:0005975">
    <property type="term" value="P:carbohydrate metabolic process"/>
    <property type="evidence" value="ECO:0007669"/>
    <property type="project" value="InterPro"/>
</dbReference>
<dbReference type="InterPro" id="IPR001173">
    <property type="entry name" value="Glyco_trans_2-like"/>
</dbReference>
<dbReference type="NCBIfam" id="TIGR01656">
    <property type="entry name" value="Histidinol-ppas"/>
    <property type="match status" value="1"/>
</dbReference>
<dbReference type="PANTHER" id="PTHR42891">
    <property type="entry name" value="D-GLYCERO-BETA-D-MANNO-HEPTOSE-1,7-BISPHOSPHATE 7-PHOSPHATASE"/>
    <property type="match status" value="1"/>
</dbReference>
<dbReference type="InterPro" id="IPR006543">
    <property type="entry name" value="Histidinol-phos"/>
</dbReference>
<evidence type="ECO:0000256" key="4">
    <source>
        <dbReference type="ARBA" id="ARBA00022723"/>
    </source>
</evidence>
<dbReference type="Proteomes" id="UP000256661">
    <property type="component" value="Unassembled WGS sequence"/>
</dbReference>
<keyword evidence="5 9" id="KW-0378">Hydrolase</keyword>
<dbReference type="GO" id="GO:0016791">
    <property type="term" value="F:phosphatase activity"/>
    <property type="evidence" value="ECO:0007669"/>
    <property type="project" value="InterPro"/>
</dbReference>
<dbReference type="EMBL" id="QTTT01000001">
    <property type="protein sequence ID" value="REF01076.1"/>
    <property type="molecule type" value="Genomic_DNA"/>
</dbReference>
<dbReference type="InterPro" id="IPR036412">
    <property type="entry name" value="HAD-like_sf"/>
</dbReference>
<keyword evidence="10" id="KW-1185">Reference proteome</keyword>
<name>A0A3D9T745_9ACTN</name>
<gene>
    <name evidence="9" type="ORF">DFJ69_6675</name>
</gene>
<dbReference type="Gene3D" id="3.90.550.10">
    <property type="entry name" value="Spore Coat Polysaccharide Biosynthesis Protein SpsA, Chain A"/>
    <property type="match status" value="1"/>
</dbReference>
<proteinExistence type="inferred from homology"/>
<dbReference type="NCBIfam" id="TIGR01662">
    <property type="entry name" value="HAD-SF-IIIA"/>
    <property type="match status" value="1"/>
</dbReference>
<comment type="similarity">
    <text evidence="2">Belongs to the GmhB family.</text>
</comment>
<dbReference type="InterPro" id="IPR006549">
    <property type="entry name" value="HAD-SF_hydro_IIIA"/>
</dbReference>
<dbReference type="GO" id="GO:0005737">
    <property type="term" value="C:cytoplasm"/>
    <property type="evidence" value="ECO:0007669"/>
    <property type="project" value="UniProtKB-SubCell"/>
</dbReference>
<evidence type="ECO:0000256" key="6">
    <source>
        <dbReference type="ARBA" id="ARBA00023277"/>
    </source>
</evidence>
<dbReference type="PANTHER" id="PTHR42891:SF1">
    <property type="entry name" value="D-GLYCERO-BETA-D-MANNO-HEPTOSE-1,7-BISPHOSPHATE 7-PHOSPHATASE"/>
    <property type="match status" value="1"/>
</dbReference>
<evidence type="ECO:0000313" key="10">
    <source>
        <dbReference type="Proteomes" id="UP000256661"/>
    </source>
</evidence>
<dbReference type="AlphaFoldDB" id="A0A3D9T745"/>
<accession>A0A3D9T745</accession>
<keyword evidence="6" id="KW-0119">Carbohydrate metabolism</keyword>
<evidence type="ECO:0000259" key="8">
    <source>
        <dbReference type="Pfam" id="PF00535"/>
    </source>
</evidence>
<comment type="caution">
    <text evidence="9">The sequence shown here is derived from an EMBL/GenBank/DDBJ whole genome shotgun (WGS) entry which is preliminary data.</text>
</comment>
<evidence type="ECO:0000256" key="3">
    <source>
        <dbReference type="ARBA" id="ARBA00022490"/>
    </source>
</evidence>
<dbReference type="SUPFAM" id="SSF56784">
    <property type="entry name" value="HAD-like"/>
    <property type="match status" value="1"/>
</dbReference>
<dbReference type="OrthoDB" id="9781367at2"/>
<evidence type="ECO:0000256" key="1">
    <source>
        <dbReference type="ARBA" id="ARBA00004496"/>
    </source>
</evidence>
<comment type="subcellular location">
    <subcellularLocation>
        <location evidence="1">Cytoplasm</location>
    </subcellularLocation>
</comment>
<organism evidence="9 10">
    <name type="scientific">Thermomonospora umbrina</name>
    <dbReference type="NCBI Taxonomy" id="111806"/>
    <lineage>
        <taxon>Bacteria</taxon>
        <taxon>Bacillati</taxon>
        <taxon>Actinomycetota</taxon>
        <taxon>Actinomycetes</taxon>
        <taxon>Streptosporangiales</taxon>
        <taxon>Thermomonosporaceae</taxon>
        <taxon>Thermomonospora</taxon>
    </lineage>
</organism>
<dbReference type="Gene3D" id="3.40.50.1000">
    <property type="entry name" value="HAD superfamily/HAD-like"/>
    <property type="match status" value="1"/>
</dbReference>
<dbReference type="SUPFAM" id="SSF53448">
    <property type="entry name" value="Nucleotide-diphospho-sugar transferases"/>
    <property type="match status" value="1"/>
</dbReference>
<protein>
    <recommendedName>
        <fullName evidence="7">D,D-heptose 1,7-bisphosphate phosphatase</fullName>
    </recommendedName>
</protein>
<feature type="domain" description="Glycosyltransferase 2-like" evidence="8">
    <location>
        <begin position="5"/>
        <end position="117"/>
    </location>
</feature>
<keyword evidence="4" id="KW-0479">Metal-binding</keyword>
<evidence type="ECO:0000256" key="2">
    <source>
        <dbReference type="ARBA" id="ARBA00005628"/>
    </source>
</evidence>
<dbReference type="InterPro" id="IPR023214">
    <property type="entry name" value="HAD_sf"/>
</dbReference>
<dbReference type="InterPro" id="IPR029044">
    <property type="entry name" value="Nucleotide-diphossugar_trans"/>
</dbReference>
<reference evidence="9 10" key="1">
    <citation type="submission" date="2018-08" db="EMBL/GenBank/DDBJ databases">
        <title>Sequencing the genomes of 1000 actinobacteria strains.</title>
        <authorList>
            <person name="Klenk H.-P."/>
        </authorList>
    </citation>
    <scope>NUCLEOTIDE SEQUENCE [LARGE SCALE GENOMIC DNA]</scope>
    <source>
        <strain evidence="9 10">DSM 43927</strain>
    </source>
</reference>
<sequence length="501" mass="53244">MIEYSVVVPTLGRPCLRACLEALATAEGPPPERVVLVDDRPLGSPPLDPPDDLAKITDVVASGGVGPAAARNLGWRCTHTPWVAFLDDDVRVARRWRTRLVEDLAEQPPDVAGVQGRIDVPLPPGRRPTDWERGTAGLARARWITADMAFRRAALAESGGFDERFPRAFREDADLALRLEGDGWSLARGVRRTAHPVRPASPWVSVRQQAGNADDALMRALHGPGWHARAGEAPGRRARHLAITAAGLAAGGLSLVGRRGLAALAGAGALAGVAEFAAARIAPGPRTARELAAMTATSLMIPPVAALWWLRGLYAAREARPWPGPAKAVLFDRDGTLVRDVPYNGDPTRVEPMPGALRAVALARARGLSVGVVSNQSGIGRGLLTRDEVDAVNRRVDELLGPFDTWQVCPHRDDDGCRCRKPAPGMVEQAAAELWLAPHECVVIGDIGADVGAARAAGARSVLVPTRETRPEETVGARVAGDLETAVRYATGDVPGAALWR</sequence>
<keyword evidence="3" id="KW-0963">Cytoplasm</keyword>
<evidence type="ECO:0000256" key="5">
    <source>
        <dbReference type="ARBA" id="ARBA00022801"/>
    </source>
</evidence>
<dbReference type="GO" id="GO:0046872">
    <property type="term" value="F:metal ion binding"/>
    <property type="evidence" value="ECO:0007669"/>
    <property type="project" value="UniProtKB-KW"/>
</dbReference>
<dbReference type="Pfam" id="PF00535">
    <property type="entry name" value="Glycos_transf_2"/>
    <property type="match status" value="1"/>
</dbReference>
<evidence type="ECO:0000313" key="9">
    <source>
        <dbReference type="EMBL" id="REF01076.1"/>
    </source>
</evidence>
<dbReference type="Pfam" id="PF13242">
    <property type="entry name" value="Hydrolase_like"/>
    <property type="match status" value="1"/>
</dbReference>
<dbReference type="InterPro" id="IPR004446">
    <property type="entry name" value="Heptose_bisP_phosphatase"/>
</dbReference>
<evidence type="ECO:0000256" key="7">
    <source>
        <dbReference type="ARBA" id="ARBA00031828"/>
    </source>
</evidence>